<keyword evidence="2" id="KW-1185">Reference proteome</keyword>
<dbReference type="AlphaFoldDB" id="A0A016WEJ1"/>
<dbReference type="EMBL" id="JARK01000350">
    <property type="protein sequence ID" value="EYC38011.1"/>
    <property type="molecule type" value="Genomic_DNA"/>
</dbReference>
<evidence type="ECO:0000313" key="1">
    <source>
        <dbReference type="EMBL" id="EYC38011.1"/>
    </source>
</evidence>
<gene>
    <name evidence="1" type="primary">Acey_s0750.g2043</name>
    <name evidence="1" type="ORF">Y032_0750g2043</name>
</gene>
<name>A0A016WEJ1_9BILA</name>
<sequence>MAELSLPKTGYLPGEMVLGSIKVGNKYPKDILQHVSLQVKLTLKSVQQKGGSNALFIDNKPKPIFPYLVPCSRIVRD</sequence>
<evidence type="ECO:0000313" key="2">
    <source>
        <dbReference type="Proteomes" id="UP000024635"/>
    </source>
</evidence>
<dbReference type="OrthoDB" id="2333384at2759"/>
<comment type="caution">
    <text evidence="1">The sequence shown here is derived from an EMBL/GenBank/DDBJ whole genome shotgun (WGS) entry which is preliminary data.</text>
</comment>
<organism evidence="1 2">
    <name type="scientific">Ancylostoma ceylanicum</name>
    <dbReference type="NCBI Taxonomy" id="53326"/>
    <lineage>
        <taxon>Eukaryota</taxon>
        <taxon>Metazoa</taxon>
        <taxon>Ecdysozoa</taxon>
        <taxon>Nematoda</taxon>
        <taxon>Chromadorea</taxon>
        <taxon>Rhabditida</taxon>
        <taxon>Rhabditina</taxon>
        <taxon>Rhabditomorpha</taxon>
        <taxon>Strongyloidea</taxon>
        <taxon>Ancylostomatidae</taxon>
        <taxon>Ancylostomatinae</taxon>
        <taxon>Ancylostoma</taxon>
    </lineage>
</organism>
<proteinExistence type="predicted"/>
<reference evidence="2" key="1">
    <citation type="journal article" date="2015" name="Nat. Genet.">
        <title>The genome and transcriptome of the zoonotic hookworm Ancylostoma ceylanicum identify infection-specific gene families.</title>
        <authorList>
            <person name="Schwarz E.M."/>
            <person name="Hu Y."/>
            <person name="Antoshechkin I."/>
            <person name="Miller M.M."/>
            <person name="Sternberg P.W."/>
            <person name="Aroian R.V."/>
        </authorList>
    </citation>
    <scope>NUCLEOTIDE SEQUENCE</scope>
    <source>
        <strain evidence="2">HY135</strain>
    </source>
</reference>
<protein>
    <submittedName>
        <fullName evidence="1">Uncharacterized protein</fullName>
    </submittedName>
</protein>
<dbReference type="STRING" id="53326.A0A016WEJ1"/>
<accession>A0A016WEJ1</accession>
<dbReference type="Proteomes" id="UP000024635">
    <property type="component" value="Unassembled WGS sequence"/>
</dbReference>